<dbReference type="PANTHER" id="PTHR46045">
    <property type="entry name" value="SERPENTINE RECEPTOR, CLASS U-RELATED"/>
    <property type="match status" value="1"/>
</dbReference>
<name>A0A2G5T8W7_9PELO</name>
<comment type="caution">
    <text evidence="2">The sequence shown here is derived from an EMBL/GenBank/DDBJ whole genome shotgun (WGS) entry which is preliminary data.</text>
</comment>
<keyword evidence="1" id="KW-0812">Transmembrane</keyword>
<evidence type="ECO:0000256" key="1">
    <source>
        <dbReference type="SAM" id="Phobius"/>
    </source>
</evidence>
<reference evidence="3" key="1">
    <citation type="submission" date="2017-10" db="EMBL/GenBank/DDBJ databases">
        <title>Rapid genome shrinkage in a self-fertile nematode reveals novel sperm competition proteins.</title>
        <authorList>
            <person name="Yin D."/>
            <person name="Schwarz E.M."/>
            <person name="Thomas C.G."/>
            <person name="Felde R.L."/>
            <person name="Korf I.F."/>
            <person name="Cutter A.D."/>
            <person name="Schartner C.M."/>
            <person name="Ralston E.J."/>
            <person name="Meyer B.J."/>
            <person name="Haag E.S."/>
        </authorList>
    </citation>
    <scope>NUCLEOTIDE SEQUENCE [LARGE SCALE GENOMIC DNA]</scope>
    <source>
        <strain evidence="3">JU1422</strain>
    </source>
</reference>
<evidence type="ECO:0000313" key="2">
    <source>
        <dbReference type="EMBL" id="PIC23690.1"/>
    </source>
</evidence>
<keyword evidence="1" id="KW-0472">Membrane</keyword>
<feature type="transmembrane region" description="Helical" evidence="1">
    <location>
        <begin position="93"/>
        <end position="116"/>
    </location>
</feature>
<feature type="transmembrane region" description="Helical" evidence="1">
    <location>
        <begin position="137"/>
        <end position="156"/>
    </location>
</feature>
<sequence length="253" mass="28952">MICNYLNFFIIILPLLISVIRAAILLSFHHTLRNIQRIIQKVFILPILFGVPLFCVSFMAPSIGYCRQLGPPFSFGAIDIFYAGWFKLRNSHLILVLSFTSCLLSALLSGVMYFLLHCKLLPRASRLTKKTAKKAEKSITLTLISAFIPLVTNTFASTTTLWMPEKMYYFLLARCIGNDVETALMPWVLFLTHPMFQKEEDSSSFRVIRRERNGIMTVNRILHSFIIECRLGKFFCKQFSIVSLFLLASPAFA</sequence>
<organism evidence="2 3">
    <name type="scientific">Caenorhabditis nigoni</name>
    <dbReference type="NCBI Taxonomy" id="1611254"/>
    <lineage>
        <taxon>Eukaryota</taxon>
        <taxon>Metazoa</taxon>
        <taxon>Ecdysozoa</taxon>
        <taxon>Nematoda</taxon>
        <taxon>Chromadorea</taxon>
        <taxon>Rhabditida</taxon>
        <taxon>Rhabditina</taxon>
        <taxon>Rhabditomorpha</taxon>
        <taxon>Rhabditoidea</taxon>
        <taxon>Rhabditidae</taxon>
        <taxon>Peloderinae</taxon>
        <taxon>Caenorhabditis</taxon>
    </lineage>
</organism>
<dbReference type="Pfam" id="PF10322">
    <property type="entry name" value="7TM_GPCR_Sru"/>
    <property type="match status" value="1"/>
</dbReference>
<dbReference type="EMBL" id="PDUG01000005">
    <property type="protein sequence ID" value="PIC23690.1"/>
    <property type="molecule type" value="Genomic_DNA"/>
</dbReference>
<protein>
    <recommendedName>
        <fullName evidence="4">Serpentine receptor class gamma</fullName>
    </recommendedName>
</protein>
<dbReference type="InterPro" id="IPR003839">
    <property type="entry name" value="7TM_GPCR_serpentine_rcpt_Sru"/>
</dbReference>
<keyword evidence="3" id="KW-1185">Reference proteome</keyword>
<feature type="transmembrane region" description="Helical" evidence="1">
    <location>
        <begin position="38"/>
        <end position="60"/>
    </location>
</feature>
<dbReference type="AlphaFoldDB" id="A0A2G5T8W7"/>
<dbReference type="STRING" id="1611254.A0A2G5T8W7"/>
<accession>A0A2G5T8W7</accession>
<proteinExistence type="predicted"/>
<evidence type="ECO:0000313" key="3">
    <source>
        <dbReference type="Proteomes" id="UP000230233"/>
    </source>
</evidence>
<keyword evidence="1" id="KW-1133">Transmembrane helix</keyword>
<dbReference type="Proteomes" id="UP000230233">
    <property type="component" value="Chromosome V"/>
</dbReference>
<evidence type="ECO:0008006" key="4">
    <source>
        <dbReference type="Google" id="ProtNLM"/>
    </source>
</evidence>
<feature type="transmembrane region" description="Helical" evidence="1">
    <location>
        <begin position="6"/>
        <end position="26"/>
    </location>
</feature>
<dbReference type="PANTHER" id="PTHR46045:SF11">
    <property type="entry name" value="SERPENTINE RECEPTOR, CLASS U"/>
    <property type="match status" value="1"/>
</dbReference>
<gene>
    <name evidence="2" type="primary">Cnig_chr_V.g17303</name>
    <name evidence="2" type="ORF">B9Z55_017303</name>
</gene>